<dbReference type="PROSITE" id="PS51900">
    <property type="entry name" value="CB"/>
    <property type="match status" value="1"/>
</dbReference>
<dbReference type="Proteomes" id="UP001347796">
    <property type="component" value="Unassembled WGS sequence"/>
</dbReference>
<dbReference type="GO" id="GO:0003677">
    <property type="term" value="F:DNA binding"/>
    <property type="evidence" value="ECO:0007669"/>
    <property type="project" value="UniProtKB-KW"/>
</dbReference>
<evidence type="ECO:0000313" key="4">
    <source>
        <dbReference type="Proteomes" id="UP001347796"/>
    </source>
</evidence>
<proteinExistence type="predicted"/>
<sequence length="316" mass="35357">MVPETVLVSSTPGSVDRPAIQASDLQGSVISEQRPVSSQLPRGIKFGGVENFKQSRPKKKFSSSASRFIEGASYRRPSTRRLYDSRISEFREWCKSKKISVGSASVEKIADFFVHLHKTKGCQYNTIMGYRSAIASFHKGFVDSRDGTVSTNPDLSKLIKGIFNASPPCRNLPNWDLPSVLWKLCDPPFEPLSSSELKFLTWKTAFLVALASASRVGELHALSVDPSNFRKERSGIRLLPNINFLAKTQRIGKTWTPIYIPKFNNMASDPKDLLLCPCRALDAYIDHTKNLRSNESQLFITYQEGYRKPAAKSSLS</sequence>
<dbReference type="AlphaFoldDB" id="A0AAN8J8F6"/>
<feature type="domain" description="Core-binding (CB)" evidence="2">
    <location>
        <begin position="59"/>
        <end position="142"/>
    </location>
</feature>
<organism evidence="3 4">
    <name type="scientific">Patella caerulea</name>
    <name type="common">Rayed Mediterranean limpet</name>
    <dbReference type="NCBI Taxonomy" id="87958"/>
    <lineage>
        <taxon>Eukaryota</taxon>
        <taxon>Metazoa</taxon>
        <taxon>Spiralia</taxon>
        <taxon>Lophotrochozoa</taxon>
        <taxon>Mollusca</taxon>
        <taxon>Gastropoda</taxon>
        <taxon>Patellogastropoda</taxon>
        <taxon>Patelloidea</taxon>
        <taxon>Patellidae</taxon>
        <taxon>Patella</taxon>
    </lineage>
</organism>
<dbReference type="EMBL" id="JAZGQO010000013">
    <property type="protein sequence ID" value="KAK6171835.1"/>
    <property type="molecule type" value="Genomic_DNA"/>
</dbReference>
<dbReference type="InterPro" id="IPR010998">
    <property type="entry name" value="Integrase_recombinase_N"/>
</dbReference>
<protein>
    <recommendedName>
        <fullName evidence="2">Core-binding (CB) domain-containing protein</fullName>
    </recommendedName>
</protein>
<accession>A0AAN8J8F6</accession>
<comment type="caution">
    <text evidence="3">The sequence shown here is derived from an EMBL/GenBank/DDBJ whole genome shotgun (WGS) entry which is preliminary data.</text>
</comment>
<evidence type="ECO:0000313" key="3">
    <source>
        <dbReference type="EMBL" id="KAK6171835.1"/>
    </source>
</evidence>
<dbReference type="Gene3D" id="1.10.150.130">
    <property type="match status" value="1"/>
</dbReference>
<keyword evidence="1" id="KW-0238">DNA-binding</keyword>
<gene>
    <name evidence="3" type="ORF">SNE40_018260</name>
</gene>
<dbReference type="SUPFAM" id="SSF47823">
    <property type="entry name" value="lambda integrase-like, N-terminal domain"/>
    <property type="match status" value="1"/>
</dbReference>
<dbReference type="PANTHER" id="PTHR35617">
    <property type="entry name" value="PHAGE_INTEGRASE DOMAIN-CONTAINING PROTEIN"/>
    <property type="match status" value="1"/>
</dbReference>
<evidence type="ECO:0000259" key="2">
    <source>
        <dbReference type="PROSITE" id="PS51900"/>
    </source>
</evidence>
<keyword evidence="4" id="KW-1185">Reference proteome</keyword>
<evidence type="ECO:0000256" key="1">
    <source>
        <dbReference type="ARBA" id="ARBA00023125"/>
    </source>
</evidence>
<dbReference type="PANTHER" id="PTHR35617:SF3">
    <property type="entry name" value="CORE-BINDING (CB) DOMAIN-CONTAINING PROTEIN"/>
    <property type="match status" value="1"/>
</dbReference>
<dbReference type="InterPro" id="IPR044068">
    <property type="entry name" value="CB"/>
</dbReference>
<name>A0AAN8J8F6_PATCE</name>
<reference evidence="3 4" key="1">
    <citation type="submission" date="2024-01" db="EMBL/GenBank/DDBJ databases">
        <title>The genome of the rayed Mediterranean limpet Patella caerulea (Linnaeus, 1758).</title>
        <authorList>
            <person name="Anh-Thu Weber A."/>
            <person name="Halstead-Nussloch G."/>
        </authorList>
    </citation>
    <scope>NUCLEOTIDE SEQUENCE [LARGE SCALE GENOMIC DNA]</scope>
    <source>
        <strain evidence="3">AATW-2023a</strain>
        <tissue evidence="3">Whole specimen</tissue>
    </source>
</reference>